<dbReference type="EMBL" id="AJVK01061389">
    <property type="status" value="NOT_ANNOTATED_CDS"/>
    <property type="molecule type" value="Genomic_DNA"/>
</dbReference>
<name>A0A1B0DHP8_PHLPP</name>
<dbReference type="EnsemblMetazoa" id="PPAI007682-RA">
    <property type="protein sequence ID" value="PPAI007682-PA"/>
    <property type="gene ID" value="PPAI007682"/>
</dbReference>
<organism evidence="2 3">
    <name type="scientific">Phlebotomus papatasi</name>
    <name type="common">Sandfly</name>
    <dbReference type="NCBI Taxonomy" id="29031"/>
    <lineage>
        <taxon>Eukaryota</taxon>
        <taxon>Metazoa</taxon>
        <taxon>Ecdysozoa</taxon>
        <taxon>Arthropoda</taxon>
        <taxon>Hexapoda</taxon>
        <taxon>Insecta</taxon>
        <taxon>Pterygota</taxon>
        <taxon>Neoptera</taxon>
        <taxon>Endopterygota</taxon>
        <taxon>Diptera</taxon>
        <taxon>Nematocera</taxon>
        <taxon>Psychodoidea</taxon>
        <taxon>Psychodidae</taxon>
        <taxon>Phlebotomus</taxon>
        <taxon>Phlebotomus</taxon>
    </lineage>
</organism>
<feature type="region of interest" description="Disordered" evidence="1">
    <location>
        <begin position="39"/>
        <end position="109"/>
    </location>
</feature>
<feature type="compositionally biased region" description="Basic and acidic residues" evidence="1">
    <location>
        <begin position="93"/>
        <end position="109"/>
    </location>
</feature>
<evidence type="ECO:0000256" key="1">
    <source>
        <dbReference type="SAM" id="MobiDB-lite"/>
    </source>
</evidence>
<reference evidence="2" key="1">
    <citation type="submission" date="2022-08" db="UniProtKB">
        <authorList>
            <consortium name="EnsemblMetazoa"/>
        </authorList>
    </citation>
    <scope>IDENTIFICATION</scope>
    <source>
        <strain evidence="2">Israel</strain>
    </source>
</reference>
<proteinExistence type="predicted"/>
<feature type="compositionally biased region" description="Acidic residues" evidence="1">
    <location>
        <begin position="52"/>
        <end position="63"/>
    </location>
</feature>
<accession>A0A1B0DHP8</accession>
<keyword evidence="3" id="KW-1185">Reference proteome</keyword>
<dbReference type="VEuPathDB" id="VectorBase:PPAPM1_011842"/>
<dbReference type="AlphaFoldDB" id="A0A1B0DHP8"/>
<evidence type="ECO:0000313" key="2">
    <source>
        <dbReference type="EnsemblMetazoa" id="PPAI007682-PA"/>
    </source>
</evidence>
<sequence>MEKKRDKFAKLRSKKCSKIDAPQITNFFTPKIISSASGTIESQVLSQKSEKDEAEDDVIEIDDESSKSSSGSQNKPQVPEAGCSKNKGKKRGKMFDRRGPRAKSKKLEDDQFLNELLIHQSMAENINPDDLQLALALSRSITDTHGECSTALSEDYRFNDD</sequence>
<evidence type="ECO:0000313" key="3">
    <source>
        <dbReference type="Proteomes" id="UP000092462"/>
    </source>
</evidence>
<dbReference type="Proteomes" id="UP000092462">
    <property type="component" value="Unassembled WGS sequence"/>
</dbReference>
<protein>
    <submittedName>
        <fullName evidence="2">Uncharacterized protein</fullName>
    </submittedName>
</protein>
<dbReference type="VEuPathDB" id="VectorBase:PPAI007682"/>